<keyword evidence="1" id="KW-0460">Magnesium</keyword>
<dbReference type="OrthoDB" id="9772456at2"/>
<evidence type="ECO:0000313" key="2">
    <source>
        <dbReference type="EMBL" id="SEJ64392.1"/>
    </source>
</evidence>
<dbReference type="GO" id="GO:0008934">
    <property type="term" value="F:inositol monophosphate 1-phosphatase activity"/>
    <property type="evidence" value="ECO:0007669"/>
    <property type="project" value="TreeGrafter"/>
</dbReference>
<dbReference type="Gene3D" id="3.30.540.10">
    <property type="entry name" value="Fructose-1,6-Bisphosphatase, subunit A, domain 1"/>
    <property type="match status" value="1"/>
</dbReference>
<proteinExistence type="predicted"/>
<organism evidence="2 3">
    <name type="scientific">Demequina mangrovi</name>
    <dbReference type="NCBI Taxonomy" id="1043493"/>
    <lineage>
        <taxon>Bacteria</taxon>
        <taxon>Bacillati</taxon>
        <taxon>Actinomycetota</taxon>
        <taxon>Actinomycetes</taxon>
        <taxon>Micrococcales</taxon>
        <taxon>Demequinaceae</taxon>
        <taxon>Demequina</taxon>
    </lineage>
</organism>
<evidence type="ECO:0000256" key="1">
    <source>
        <dbReference type="PIRSR" id="PIRSR600760-2"/>
    </source>
</evidence>
<gene>
    <name evidence="2" type="ORF">SAMN05421637_2544</name>
</gene>
<dbReference type="InterPro" id="IPR000760">
    <property type="entry name" value="Inositol_monophosphatase-like"/>
</dbReference>
<protein>
    <submittedName>
        <fullName evidence="2">Fructose-1,6-bisphosphatase</fullName>
    </submittedName>
</protein>
<dbReference type="PANTHER" id="PTHR20854">
    <property type="entry name" value="INOSITOL MONOPHOSPHATASE"/>
    <property type="match status" value="1"/>
</dbReference>
<dbReference type="PRINTS" id="PR00377">
    <property type="entry name" value="IMPHPHTASES"/>
</dbReference>
<dbReference type="EMBL" id="FNZI01000006">
    <property type="protein sequence ID" value="SEJ64392.1"/>
    <property type="molecule type" value="Genomic_DNA"/>
</dbReference>
<accession>A0A1H7AQN5</accession>
<sequence length="284" mass="30097">MEPLLDASQRAAVGEAMRRVADAEIRPRFRALAEGDIRLKGPGDYVTEADESAERALTPLLREILDVPVVGEEATAADPSIAGLLATEGTVWTVDPVDGTANFVAGSDTYAVMVGLVEGGESVGGWIYHPEHGRMFEGLRGVGAFLDGRSLAAGVERSRGNDARAALALEEPRGAVSVRFAVDSVRDGLLAAEAELGGYDELRMCAGFDYADLVTQEVGYLVYTRAKPWDHVPGAAIAAEAGFTVGRVDGSGYRPAIEDGAPLLAARTDRWESIREVLARNLGL</sequence>
<dbReference type="Gene3D" id="3.40.190.80">
    <property type="match status" value="1"/>
</dbReference>
<dbReference type="eggNOG" id="COG0483">
    <property type="taxonomic scope" value="Bacteria"/>
</dbReference>
<dbReference type="RefSeq" id="WP_052406008.1">
    <property type="nucleotide sequence ID" value="NZ_BBLU01000014.1"/>
</dbReference>
<dbReference type="SUPFAM" id="SSF56655">
    <property type="entry name" value="Carbohydrate phosphatase"/>
    <property type="match status" value="1"/>
</dbReference>
<feature type="binding site" evidence="1">
    <location>
        <position position="72"/>
    </location>
    <ligand>
        <name>Mg(2+)</name>
        <dbReference type="ChEBI" id="CHEBI:18420"/>
        <label>1</label>
        <note>catalytic</note>
    </ligand>
</feature>
<evidence type="ECO:0000313" key="3">
    <source>
        <dbReference type="Proteomes" id="UP000183315"/>
    </source>
</evidence>
<feature type="binding site" evidence="1">
    <location>
        <position position="95"/>
    </location>
    <ligand>
        <name>Mg(2+)</name>
        <dbReference type="ChEBI" id="CHEBI:18420"/>
        <label>1</label>
        <note>catalytic</note>
    </ligand>
</feature>
<dbReference type="Pfam" id="PF00459">
    <property type="entry name" value="Inositol_P"/>
    <property type="match status" value="1"/>
</dbReference>
<reference evidence="3" key="1">
    <citation type="submission" date="2016-10" db="EMBL/GenBank/DDBJ databases">
        <authorList>
            <person name="Varghese N."/>
        </authorList>
    </citation>
    <scope>NUCLEOTIDE SEQUENCE [LARGE SCALE GENOMIC DNA]</scope>
    <source>
        <strain evidence="3">DSM 24868</strain>
    </source>
</reference>
<dbReference type="GO" id="GO:0006020">
    <property type="term" value="P:inositol metabolic process"/>
    <property type="evidence" value="ECO:0007669"/>
    <property type="project" value="TreeGrafter"/>
</dbReference>
<keyword evidence="1" id="KW-0479">Metal-binding</keyword>
<feature type="binding site" evidence="1">
    <location>
        <position position="230"/>
    </location>
    <ligand>
        <name>Mg(2+)</name>
        <dbReference type="ChEBI" id="CHEBI:18420"/>
        <label>1</label>
        <note>catalytic</note>
    </ligand>
</feature>
<dbReference type="PANTHER" id="PTHR20854:SF4">
    <property type="entry name" value="INOSITOL-1-MONOPHOSPHATASE-RELATED"/>
    <property type="match status" value="1"/>
</dbReference>
<feature type="binding site" evidence="1">
    <location>
        <position position="98"/>
    </location>
    <ligand>
        <name>Mg(2+)</name>
        <dbReference type="ChEBI" id="CHEBI:18420"/>
        <label>1</label>
        <note>catalytic</note>
    </ligand>
</feature>
<dbReference type="AlphaFoldDB" id="A0A1H7AQN5"/>
<name>A0A1H7AQN5_9MICO</name>
<dbReference type="GO" id="GO:0007165">
    <property type="term" value="P:signal transduction"/>
    <property type="evidence" value="ECO:0007669"/>
    <property type="project" value="TreeGrafter"/>
</dbReference>
<dbReference type="GO" id="GO:0046872">
    <property type="term" value="F:metal ion binding"/>
    <property type="evidence" value="ECO:0007669"/>
    <property type="project" value="UniProtKB-KW"/>
</dbReference>
<keyword evidence="3" id="KW-1185">Reference proteome</keyword>
<dbReference type="Proteomes" id="UP000183315">
    <property type="component" value="Unassembled WGS sequence"/>
</dbReference>
<dbReference type="STRING" id="1043493.SAMN05421637_2544"/>
<comment type="cofactor">
    <cofactor evidence="1">
        <name>Mg(2+)</name>
        <dbReference type="ChEBI" id="CHEBI:18420"/>
    </cofactor>
</comment>